<dbReference type="Gene3D" id="1.10.287.1060">
    <property type="entry name" value="ESAT-6-like"/>
    <property type="match status" value="1"/>
</dbReference>
<name>A0ABT1HJL5_9NOCA</name>
<sequence length="558" mass="58848">MSSPSLAQVRTWKRNSETLTVAASALDGKVDEFDKAMNSLIRDVDATMDSWKGDSATASQAAADSEKQISSRLGMGILQITDALNSLGPAFTHACDTTVRAADEFGALGYVVAANGMVTPPAGVTGGFPSDISVGLTAEEAAPVAANNARFHQAELARLLAAVGQADAALAAKVAEAANALGQSADRATASVPVSPQVQAILDGKAELPTDPEKLNAFWNTLTANEKAELWNHDRNVGNMDGIPAADRDHFNRRNLPDLQEKAQERLDKVGPEPVWRPSPGFPRKEDYPKYIEWKKAHDAAQRQVDGLKTLDGRLNNPSDRPFYLLAVRDNGQAAVAVNNPDISKNVSTFVPGTGTGINTLDGNLLRANAMAGAATEAGQGASASVITWQDYDAPQDVLKNAWQPHYAENAAGTLDRFQDGIAATHTGDTPAHTSVLGHSYGTTVVGQAALDGHTLNTNEVVLVASPGLGEFGDASELSLTGVPNADNGEHVWATVADSDSIKYTPGVILGDKPWLPQYGGQLFASDPSGGHSDYWNDDNVALENMGRIIAGLDTVDR</sequence>
<keyword evidence="3" id="KW-1185">Reference proteome</keyword>
<accession>A0ABT1HJL5</accession>
<organism evidence="2 3">
    <name type="scientific">Williamsia maris</name>
    <dbReference type="NCBI Taxonomy" id="72806"/>
    <lineage>
        <taxon>Bacteria</taxon>
        <taxon>Bacillati</taxon>
        <taxon>Actinomycetota</taxon>
        <taxon>Actinomycetes</taxon>
        <taxon>Mycobacteriales</taxon>
        <taxon>Nocardiaceae</taxon>
        <taxon>Williamsia</taxon>
    </lineage>
</organism>
<dbReference type="GO" id="GO:0016787">
    <property type="term" value="F:hydrolase activity"/>
    <property type="evidence" value="ECO:0007669"/>
    <property type="project" value="UniProtKB-KW"/>
</dbReference>
<evidence type="ECO:0000259" key="1">
    <source>
        <dbReference type="Pfam" id="PF06259"/>
    </source>
</evidence>
<keyword evidence="2" id="KW-0378">Hydrolase</keyword>
<protein>
    <submittedName>
        <fullName evidence="2">Alpha/beta hydrolase</fullName>
    </submittedName>
</protein>
<dbReference type="Proteomes" id="UP001206895">
    <property type="component" value="Unassembled WGS sequence"/>
</dbReference>
<evidence type="ECO:0000313" key="3">
    <source>
        <dbReference type="Proteomes" id="UP001206895"/>
    </source>
</evidence>
<dbReference type="EMBL" id="JAMTCJ010000004">
    <property type="protein sequence ID" value="MCP2178113.1"/>
    <property type="molecule type" value="Genomic_DNA"/>
</dbReference>
<proteinExistence type="predicted"/>
<comment type="caution">
    <text evidence="2">The sequence shown here is derived from an EMBL/GenBank/DDBJ whole genome shotgun (WGS) entry which is preliminary data.</text>
</comment>
<reference evidence="2 3" key="1">
    <citation type="submission" date="2022-06" db="EMBL/GenBank/DDBJ databases">
        <title>Genomic Encyclopedia of Archaeal and Bacterial Type Strains, Phase II (KMG-II): from individual species to whole genera.</title>
        <authorList>
            <person name="Goeker M."/>
        </authorList>
    </citation>
    <scope>NUCLEOTIDE SEQUENCE [LARGE SCALE GENOMIC DNA]</scope>
    <source>
        <strain evidence="2 3">DSM 44693</strain>
    </source>
</reference>
<dbReference type="InterPro" id="IPR036689">
    <property type="entry name" value="ESAT-6-like_sf"/>
</dbReference>
<feature type="domain" description="DUF1023" evidence="1">
    <location>
        <begin position="330"/>
        <end position="507"/>
    </location>
</feature>
<dbReference type="Pfam" id="PF06259">
    <property type="entry name" value="Abhydrolase_8"/>
    <property type="match status" value="1"/>
</dbReference>
<evidence type="ECO:0000313" key="2">
    <source>
        <dbReference type="EMBL" id="MCP2178113.1"/>
    </source>
</evidence>
<dbReference type="RefSeq" id="WP_253663070.1">
    <property type="nucleotide sequence ID" value="NZ_BAAAJQ010000003.1"/>
</dbReference>
<gene>
    <name evidence="2" type="ORF">LX13_003954</name>
</gene>
<dbReference type="SUPFAM" id="SSF140453">
    <property type="entry name" value="EsxAB dimer-like"/>
    <property type="match status" value="1"/>
</dbReference>
<dbReference type="InterPro" id="IPR010427">
    <property type="entry name" value="DUF1023"/>
</dbReference>